<protein>
    <submittedName>
        <fullName evidence="3">Flavin reductase</fullName>
    </submittedName>
</protein>
<dbReference type="InterPro" id="IPR052174">
    <property type="entry name" value="Flavoredoxin"/>
</dbReference>
<evidence type="ECO:0000259" key="2">
    <source>
        <dbReference type="Pfam" id="PF01613"/>
    </source>
</evidence>
<dbReference type="SUPFAM" id="SSF50475">
    <property type="entry name" value="FMN-binding split barrel"/>
    <property type="match status" value="1"/>
</dbReference>
<comment type="caution">
    <text evidence="3">The sequence shown here is derived from an EMBL/GenBank/DDBJ whole genome shotgun (WGS) entry which is preliminary data.</text>
</comment>
<dbReference type="AlphaFoldDB" id="A0A916Q433"/>
<name>A0A916Q433_9FIRM</name>
<evidence type="ECO:0000256" key="1">
    <source>
        <dbReference type="ARBA" id="ARBA00038054"/>
    </source>
</evidence>
<dbReference type="Gene3D" id="2.30.110.10">
    <property type="entry name" value="Electron Transport, Fmn-binding Protein, Chain A"/>
    <property type="match status" value="1"/>
</dbReference>
<gene>
    <name evidence="3" type="ORF">ANBU17_03590</name>
</gene>
<proteinExistence type="inferred from homology"/>
<dbReference type="InterPro" id="IPR012349">
    <property type="entry name" value="Split_barrel_FMN-bd"/>
</dbReference>
<dbReference type="InterPro" id="IPR002563">
    <property type="entry name" value="Flavin_Rdtase-like_dom"/>
</dbReference>
<feature type="domain" description="Flavin reductase like" evidence="2">
    <location>
        <begin position="21"/>
        <end position="172"/>
    </location>
</feature>
<sequence length="174" mass="19812">MSEYAIVAPEDFDESVFRLIGKEWMLVTAKNKEGKVNTMTASWGGFGVMWGKNVAVTVLRPQRYTKEFIDQTDSFTLSFYDDTFKKDLSYLGSVSGRDEDKISKTRLTSTDANGIPYFEEAKIVLICKKLYAQPMDPAGFTEAGRELDGEWYPEKDYHVLYAAEIEQILVRQDG</sequence>
<dbReference type="GO" id="GO:0010181">
    <property type="term" value="F:FMN binding"/>
    <property type="evidence" value="ECO:0007669"/>
    <property type="project" value="InterPro"/>
</dbReference>
<organism evidence="3 4">
    <name type="scientific">Anaerostipes butyraticus</name>
    <dbReference type="NCBI Taxonomy" id="645466"/>
    <lineage>
        <taxon>Bacteria</taxon>
        <taxon>Bacillati</taxon>
        <taxon>Bacillota</taxon>
        <taxon>Clostridia</taxon>
        <taxon>Lachnospirales</taxon>
        <taxon>Lachnospiraceae</taxon>
        <taxon>Anaerostipes</taxon>
    </lineage>
</organism>
<dbReference type="Proteomes" id="UP000613208">
    <property type="component" value="Unassembled WGS sequence"/>
</dbReference>
<keyword evidence="4" id="KW-1185">Reference proteome</keyword>
<dbReference type="GO" id="GO:0016646">
    <property type="term" value="F:oxidoreductase activity, acting on the CH-NH group of donors, NAD or NADP as acceptor"/>
    <property type="evidence" value="ECO:0007669"/>
    <property type="project" value="UniProtKB-ARBA"/>
</dbReference>
<evidence type="ECO:0000313" key="3">
    <source>
        <dbReference type="EMBL" id="GFO84012.1"/>
    </source>
</evidence>
<reference evidence="3" key="1">
    <citation type="submission" date="2020-06" db="EMBL/GenBank/DDBJ databases">
        <title>Characterization of fructooligosaccharide metabolism and fructooligosaccharide-degrading enzymes in human commensal butyrate producers.</title>
        <authorList>
            <person name="Tanno H."/>
            <person name="Fujii T."/>
            <person name="Hirano K."/>
            <person name="Maeno S."/>
            <person name="Tonozuka T."/>
            <person name="Sakamoto M."/>
            <person name="Ohkuma M."/>
            <person name="Tochio T."/>
            <person name="Endo A."/>
        </authorList>
    </citation>
    <scope>NUCLEOTIDE SEQUENCE</scope>
    <source>
        <strain evidence="3">JCM 17466</strain>
    </source>
</reference>
<dbReference type="PANTHER" id="PTHR43567">
    <property type="entry name" value="FLAVOREDOXIN-RELATED-RELATED"/>
    <property type="match status" value="1"/>
</dbReference>
<accession>A0A916Q433</accession>
<dbReference type="EMBL" id="BLYI01000006">
    <property type="protein sequence ID" value="GFO84012.1"/>
    <property type="molecule type" value="Genomic_DNA"/>
</dbReference>
<dbReference type="PANTHER" id="PTHR43567:SF5">
    <property type="entry name" value="HYPOTHETICAL CYTOSOLIC PROTEIN"/>
    <property type="match status" value="1"/>
</dbReference>
<evidence type="ECO:0000313" key="4">
    <source>
        <dbReference type="Proteomes" id="UP000613208"/>
    </source>
</evidence>
<dbReference type="Pfam" id="PF01613">
    <property type="entry name" value="Flavin_Reduct"/>
    <property type="match status" value="1"/>
</dbReference>
<comment type="similarity">
    <text evidence="1">Belongs to the flavoredoxin family.</text>
</comment>
<dbReference type="RefSeq" id="WP_201309756.1">
    <property type="nucleotide sequence ID" value="NZ_BLYI01000006.1"/>
</dbReference>